<evidence type="ECO:0000256" key="3">
    <source>
        <dbReference type="ARBA" id="ARBA00022801"/>
    </source>
</evidence>
<dbReference type="Proteomes" id="UP000759273">
    <property type="component" value="Unassembled WGS sequence"/>
</dbReference>
<dbReference type="AlphaFoldDB" id="A0A943HHW5"/>
<dbReference type="InterPro" id="IPR036866">
    <property type="entry name" value="RibonucZ/Hydroxyglut_hydro"/>
</dbReference>
<feature type="domain" description="Metallo-beta-lactamase" evidence="5">
    <location>
        <begin position="13"/>
        <end position="180"/>
    </location>
</feature>
<keyword evidence="2" id="KW-0479">Metal-binding</keyword>
<dbReference type="EMBL" id="JAGZGG010000001">
    <property type="protein sequence ID" value="MBS5331041.1"/>
    <property type="molecule type" value="Genomic_DNA"/>
</dbReference>
<evidence type="ECO:0000256" key="1">
    <source>
        <dbReference type="ARBA" id="ARBA00001947"/>
    </source>
</evidence>
<comment type="caution">
    <text evidence="6">The sequence shown here is derived from an EMBL/GenBank/DDBJ whole genome shotgun (WGS) entry which is preliminary data.</text>
</comment>
<protein>
    <submittedName>
        <fullName evidence="6">MBL fold metallo-hydrolase</fullName>
    </submittedName>
</protein>
<comment type="cofactor">
    <cofactor evidence="1">
        <name>Zn(2+)</name>
        <dbReference type="ChEBI" id="CHEBI:29105"/>
    </cofactor>
</comment>
<name>A0A943HHW5_9FIRM</name>
<dbReference type="Pfam" id="PF00753">
    <property type="entry name" value="Lactamase_B"/>
    <property type="match status" value="1"/>
</dbReference>
<dbReference type="SMART" id="SM00849">
    <property type="entry name" value="Lactamase_B"/>
    <property type="match status" value="1"/>
</dbReference>
<dbReference type="PANTHER" id="PTHR46233">
    <property type="entry name" value="HYDROXYACYLGLUTATHIONE HYDROLASE GLOC"/>
    <property type="match status" value="1"/>
</dbReference>
<keyword evidence="4" id="KW-0862">Zinc</keyword>
<dbReference type="CDD" id="cd06262">
    <property type="entry name" value="metallo-hydrolase-like_MBL-fold"/>
    <property type="match status" value="1"/>
</dbReference>
<evidence type="ECO:0000259" key="5">
    <source>
        <dbReference type="SMART" id="SM00849"/>
    </source>
</evidence>
<keyword evidence="3" id="KW-0378">Hydrolase</keyword>
<dbReference type="SUPFAM" id="SSF56281">
    <property type="entry name" value="Metallo-hydrolase/oxidoreductase"/>
    <property type="match status" value="1"/>
</dbReference>
<sequence>MNIQHFHGVPPLYTNTFLIITNAKHGIIIDAAAEPETYLKALDEAGATLTHILQTHGHFDHVGAVASLKKATGCKVYMDKIDAEGSQLLPLTPDVITDEWPANGELVIDELRFEIYRTPGHTKGGVCLSCYGLLFSGDTLFAGSCGRTDFAGGSMQEMQKSLSLLAELPLPDATTVLPGHGESSTLGQERNTNPYMNGAWY</sequence>
<dbReference type="InterPro" id="IPR001279">
    <property type="entry name" value="Metallo-B-lactamas"/>
</dbReference>
<reference evidence="6" key="1">
    <citation type="submission" date="2021-02" db="EMBL/GenBank/DDBJ databases">
        <title>Infant gut strain persistence is associated with maternal origin, phylogeny, and functional potential including surface adhesion and iron acquisition.</title>
        <authorList>
            <person name="Lou Y.C."/>
        </authorList>
    </citation>
    <scope>NUCLEOTIDE SEQUENCE</scope>
    <source>
        <strain evidence="6">L3_101_000M1_dasL3_101_000M1_concoct_87</strain>
    </source>
</reference>
<accession>A0A943HHW5</accession>
<evidence type="ECO:0000313" key="6">
    <source>
        <dbReference type="EMBL" id="MBS5331041.1"/>
    </source>
</evidence>
<evidence type="ECO:0000256" key="4">
    <source>
        <dbReference type="ARBA" id="ARBA00022833"/>
    </source>
</evidence>
<dbReference type="GO" id="GO:0016787">
    <property type="term" value="F:hydrolase activity"/>
    <property type="evidence" value="ECO:0007669"/>
    <property type="project" value="UniProtKB-KW"/>
</dbReference>
<evidence type="ECO:0000256" key="2">
    <source>
        <dbReference type="ARBA" id="ARBA00022723"/>
    </source>
</evidence>
<dbReference type="InterPro" id="IPR051453">
    <property type="entry name" value="MBL_Glyoxalase_II"/>
</dbReference>
<gene>
    <name evidence="6" type="ORF">KHY36_00745</name>
</gene>
<dbReference type="GO" id="GO:0046872">
    <property type="term" value="F:metal ion binding"/>
    <property type="evidence" value="ECO:0007669"/>
    <property type="project" value="UniProtKB-KW"/>
</dbReference>
<evidence type="ECO:0000313" key="7">
    <source>
        <dbReference type="Proteomes" id="UP000759273"/>
    </source>
</evidence>
<dbReference type="Gene3D" id="3.60.15.10">
    <property type="entry name" value="Ribonuclease Z/Hydroxyacylglutathione hydrolase-like"/>
    <property type="match status" value="1"/>
</dbReference>
<dbReference type="PANTHER" id="PTHR46233:SF3">
    <property type="entry name" value="HYDROXYACYLGLUTATHIONE HYDROLASE GLOC"/>
    <property type="match status" value="1"/>
</dbReference>
<proteinExistence type="predicted"/>
<organism evidence="6 7">
    <name type="scientific">Subdoligranulum variabile</name>
    <dbReference type="NCBI Taxonomy" id="214851"/>
    <lineage>
        <taxon>Bacteria</taxon>
        <taxon>Bacillati</taxon>
        <taxon>Bacillota</taxon>
        <taxon>Clostridia</taxon>
        <taxon>Eubacteriales</taxon>
        <taxon>Oscillospiraceae</taxon>
        <taxon>Subdoligranulum</taxon>
    </lineage>
</organism>